<evidence type="ECO:0000256" key="3">
    <source>
        <dbReference type="ARBA" id="ARBA00023143"/>
    </source>
</evidence>
<comment type="function">
    <text evidence="4">Flagellin is the subunit protein which polymerizes to form the filaments of bacterial flagella.</text>
</comment>
<sequence>MAITLFTNSSAMSASNALQKANSTLSSAMEHLGTGKRITKASDDAAGLQVATRLQGQSNGMAVAQRNIADASTMLQTGEGSMDEVSNIMYRMKDLATQAASDTNTTTSRNAISDELSSLNDQLGSIMNNTSYAGDSLFGKLATQSSTTSTNGGAKTSANNGTTATDGKMSSAMTFQIGASKDETSTTNVTDKLNALKAMITSFGKTTNVDTSGDKITTTTTSGLDVSTSANANSLIDTLSSALDNVSSLRSSFGASINSLGHASANLTNMKDNTDQAMGNIQDADFASEASKMTRSQMLAQTSTSMLKQSNSMSSLVMSILG</sequence>
<dbReference type="InterPro" id="IPR001029">
    <property type="entry name" value="Flagellin_N"/>
</dbReference>
<feature type="domain" description="Flagellin N-terminal" evidence="6">
    <location>
        <begin position="7"/>
        <end position="140"/>
    </location>
</feature>
<evidence type="ECO:0000256" key="5">
    <source>
        <dbReference type="SAM" id="MobiDB-lite"/>
    </source>
</evidence>
<keyword evidence="8" id="KW-0969">Cilium</keyword>
<dbReference type="Proteomes" id="UP000786875">
    <property type="component" value="Unassembled WGS sequence"/>
</dbReference>
<feature type="region of interest" description="Disordered" evidence="5">
    <location>
        <begin position="143"/>
        <end position="168"/>
    </location>
</feature>
<dbReference type="InterPro" id="IPR001492">
    <property type="entry name" value="Flagellin"/>
</dbReference>
<evidence type="ECO:0000313" key="9">
    <source>
        <dbReference type="Proteomes" id="UP000786875"/>
    </source>
</evidence>
<dbReference type="Pfam" id="PF00700">
    <property type="entry name" value="Flagellin_C"/>
    <property type="match status" value="1"/>
</dbReference>
<protein>
    <recommendedName>
        <fullName evidence="4">Flagellin</fullName>
    </recommendedName>
</protein>
<keyword evidence="8" id="KW-0966">Cell projection</keyword>
<accession>A0ABS5T824</accession>
<evidence type="ECO:0000256" key="4">
    <source>
        <dbReference type="RuleBase" id="RU362073"/>
    </source>
</evidence>
<keyword evidence="2 4" id="KW-0964">Secreted</keyword>
<keyword evidence="9" id="KW-1185">Reference proteome</keyword>
<comment type="subcellular location">
    <subcellularLocation>
        <location evidence="4">Secreted</location>
    </subcellularLocation>
    <subcellularLocation>
        <location evidence="4">Bacterial flagellum</location>
    </subcellularLocation>
</comment>
<dbReference type="Gene3D" id="1.20.1330.10">
    <property type="entry name" value="f41 fragment of flagellin, N-terminal domain"/>
    <property type="match status" value="1"/>
</dbReference>
<evidence type="ECO:0000256" key="2">
    <source>
        <dbReference type="ARBA" id="ARBA00022525"/>
    </source>
</evidence>
<dbReference type="InterPro" id="IPR046358">
    <property type="entry name" value="Flagellin_C"/>
</dbReference>
<feature type="compositionally biased region" description="Polar residues" evidence="5">
    <location>
        <begin position="143"/>
        <end position="165"/>
    </location>
</feature>
<organism evidence="8 9">
    <name type="scientific">Rosenbergiella australiborealis</name>
    <dbReference type="NCBI Taxonomy" id="1544696"/>
    <lineage>
        <taxon>Bacteria</taxon>
        <taxon>Pseudomonadati</taxon>
        <taxon>Pseudomonadota</taxon>
        <taxon>Gammaproteobacteria</taxon>
        <taxon>Enterobacterales</taxon>
        <taxon>Erwiniaceae</taxon>
        <taxon>Rosenbergiella</taxon>
    </lineage>
</organism>
<gene>
    <name evidence="8" type="ORF">HGT73_09300</name>
</gene>
<evidence type="ECO:0000256" key="1">
    <source>
        <dbReference type="ARBA" id="ARBA00005709"/>
    </source>
</evidence>
<dbReference type="PRINTS" id="PR00207">
    <property type="entry name" value="FLAGELLIN"/>
</dbReference>
<feature type="domain" description="Flagellin C-terminal" evidence="7">
    <location>
        <begin position="237"/>
        <end position="319"/>
    </location>
</feature>
<comment type="caution">
    <text evidence="8">The sequence shown here is derived from an EMBL/GenBank/DDBJ whole genome shotgun (WGS) entry which is preliminary data.</text>
</comment>
<evidence type="ECO:0000259" key="6">
    <source>
        <dbReference type="Pfam" id="PF00669"/>
    </source>
</evidence>
<dbReference type="SUPFAM" id="SSF64518">
    <property type="entry name" value="Phase 1 flagellin"/>
    <property type="match status" value="1"/>
</dbReference>
<name>A0ABS5T824_9GAMM</name>
<dbReference type="EMBL" id="JABBFO010000007">
    <property type="protein sequence ID" value="MBT0727577.1"/>
    <property type="molecule type" value="Genomic_DNA"/>
</dbReference>
<comment type="similarity">
    <text evidence="1 4">Belongs to the bacterial flagellin family.</text>
</comment>
<evidence type="ECO:0000259" key="7">
    <source>
        <dbReference type="Pfam" id="PF00700"/>
    </source>
</evidence>
<keyword evidence="8" id="KW-0282">Flagellum</keyword>
<dbReference type="Pfam" id="PF00669">
    <property type="entry name" value="Flagellin_N"/>
    <property type="match status" value="1"/>
</dbReference>
<proteinExistence type="inferred from homology"/>
<dbReference type="RefSeq" id="WP_214214036.1">
    <property type="nucleotide sequence ID" value="NZ_JABBFO010000007.1"/>
</dbReference>
<evidence type="ECO:0000313" key="8">
    <source>
        <dbReference type="EMBL" id="MBT0727577.1"/>
    </source>
</evidence>
<dbReference type="PANTHER" id="PTHR42792:SF2">
    <property type="entry name" value="FLAGELLIN"/>
    <property type="match status" value="1"/>
</dbReference>
<keyword evidence="3 4" id="KW-0975">Bacterial flagellum</keyword>
<reference evidence="8 9" key="1">
    <citation type="submission" date="2020-04" db="EMBL/GenBank/DDBJ databases">
        <title>Genome sequencing of Rosenbergiella species.</title>
        <authorList>
            <person name="Alvarez-Perez S."/>
            <person name="Lievens B."/>
        </authorList>
    </citation>
    <scope>NUCLEOTIDE SEQUENCE [LARGE SCALE GENOMIC DNA]</scope>
    <source>
        <strain evidence="8 9">CdVSA20.1</strain>
    </source>
</reference>
<dbReference type="PANTHER" id="PTHR42792">
    <property type="entry name" value="FLAGELLIN"/>
    <property type="match status" value="1"/>
</dbReference>